<name>A0A3B0CGD9_9BACL</name>
<keyword evidence="5" id="KW-1185">Reference proteome</keyword>
<dbReference type="CDD" id="cd20296">
    <property type="entry name" value="cupin_PpnP-like"/>
    <property type="match status" value="1"/>
</dbReference>
<dbReference type="GO" id="GO:0004731">
    <property type="term" value="F:purine-nucleoside phosphorylase activity"/>
    <property type="evidence" value="ECO:0007669"/>
    <property type="project" value="UniProtKB-UniRule"/>
</dbReference>
<dbReference type="InterPro" id="IPR011051">
    <property type="entry name" value="RmlC_Cupin_sf"/>
</dbReference>
<accession>A0A3B0CGD9</accession>
<dbReference type="SUPFAM" id="SSF51182">
    <property type="entry name" value="RmlC-like cupins"/>
    <property type="match status" value="1"/>
</dbReference>
<comment type="catalytic activity">
    <reaction evidence="3">
        <text>inosine + phosphate = alpha-D-ribose 1-phosphate + hypoxanthine</text>
        <dbReference type="Rhea" id="RHEA:27646"/>
        <dbReference type="ChEBI" id="CHEBI:17368"/>
        <dbReference type="ChEBI" id="CHEBI:17596"/>
        <dbReference type="ChEBI" id="CHEBI:43474"/>
        <dbReference type="ChEBI" id="CHEBI:57720"/>
        <dbReference type="EC" id="2.4.2.1"/>
    </reaction>
</comment>
<dbReference type="GO" id="GO:0047975">
    <property type="term" value="F:guanosine phosphorylase activity"/>
    <property type="evidence" value="ECO:0007669"/>
    <property type="project" value="RHEA"/>
</dbReference>
<gene>
    <name evidence="3" type="primary">ppnP</name>
    <name evidence="4" type="ORF">D7M11_17420</name>
</gene>
<comment type="catalytic activity">
    <reaction evidence="3">
        <text>guanosine + phosphate = alpha-D-ribose 1-phosphate + guanine</text>
        <dbReference type="Rhea" id="RHEA:13233"/>
        <dbReference type="ChEBI" id="CHEBI:16235"/>
        <dbReference type="ChEBI" id="CHEBI:16750"/>
        <dbReference type="ChEBI" id="CHEBI:43474"/>
        <dbReference type="ChEBI" id="CHEBI:57720"/>
        <dbReference type="EC" id="2.4.2.1"/>
    </reaction>
</comment>
<comment type="catalytic activity">
    <reaction evidence="3">
        <text>thymidine + phosphate = 2-deoxy-alpha-D-ribose 1-phosphate + thymine</text>
        <dbReference type="Rhea" id="RHEA:16037"/>
        <dbReference type="ChEBI" id="CHEBI:17748"/>
        <dbReference type="ChEBI" id="CHEBI:17821"/>
        <dbReference type="ChEBI" id="CHEBI:43474"/>
        <dbReference type="ChEBI" id="CHEBI:57259"/>
        <dbReference type="EC" id="2.4.2.2"/>
    </reaction>
</comment>
<dbReference type="EC" id="2.4.2.2" evidence="3"/>
<evidence type="ECO:0000313" key="5">
    <source>
        <dbReference type="Proteomes" id="UP000282311"/>
    </source>
</evidence>
<dbReference type="PANTHER" id="PTHR36540:SF1">
    <property type="entry name" value="PYRIMIDINE_PURINE NUCLEOSIDE PHOSPHORYLASE"/>
    <property type="match status" value="1"/>
</dbReference>
<protein>
    <recommendedName>
        <fullName evidence="3">Pyrimidine/purine nucleoside phosphorylase</fullName>
        <ecNumber evidence="3">2.4.2.1</ecNumber>
        <ecNumber evidence="3">2.4.2.2</ecNumber>
    </recommendedName>
    <alternativeName>
        <fullName evidence="3">Adenosine phosphorylase</fullName>
    </alternativeName>
    <alternativeName>
        <fullName evidence="3">Cytidine phosphorylase</fullName>
    </alternativeName>
    <alternativeName>
        <fullName evidence="3">Guanosine phosphorylase</fullName>
    </alternativeName>
    <alternativeName>
        <fullName evidence="3">Inosine phosphorylase</fullName>
    </alternativeName>
    <alternativeName>
        <fullName evidence="3">Thymidine phosphorylase</fullName>
    </alternativeName>
    <alternativeName>
        <fullName evidence="3">Uridine phosphorylase</fullName>
    </alternativeName>
    <alternativeName>
        <fullName evidence="3">Xanthosine phosphorylase</fullName>
    </alternativeName>
</protein>
<dbReference type="GO" id="GO:0005829">
    <property type="term" value="C:cytosol"/>
    <property type="evidence" value="ECO:0007669"/>
    <property type="project" value="TreeGrafter"/>
</dbReference>
<dbReference type="OrthoDB" id="9793848at2"/>
<comment type="similarity">
    <text evidence="3">Belongs to the nucleoside phosphorylase PpnP family.</text>
</comment>
<dbReference type="InterPro" id="IPR009664">
    <property type="entry name" value="Ppnp"/>
</dbReference>
<evidence type="ECO:0000256" key="3">
    <source>
        <dbReference type="HAMAP-Rule" id="MF_01537"/>
    </source>
</evidence>
<organism evidence="4 5">
    <name type="scientific">Paenibacillus ginsengarvi</name>
    <dbReference type="NCBI Taxonomy" id="400777"/>
    <lineage>
        <taxon>Bacteria</taxon>
        <taxon>Bacillati</taxon>
        <taxon>Bacillota</taxon>
        <taxon>Bacilli</taxon>
        <taxon>Bacillales</taxon>
        <taxon>Paenibacillaceae</taxon>
        <taxon>Paenibacillus</taxon>
    </lineage>
</organism>
<comment type="caution">
    <text evidence="4">The sequence shown here is derived from an EMBL/GenBank/DDBJ whole genome shotgun (WGS) entry which is preliminary data.</text>
</comment>
<keyword evidence="1 3" id="KW-0328">Glycosyltransferase</keyword>
<dbReference type="EMBL" id="RBAH01000012">
    <property type="protein sequence ID" value="RKN82136.1"/>
    <property type="molecule type" value="Genomic_DNA"/>
</dbReference>
<dbReference type="AlphaFoldDB" id="A0A3B0CGD9"/>
<comment type="catalytic activity">
    <reaction evidence="3">
        <text>adenosine + phosphate = alpha-D-ribose 1-phosphate + adenine</text>
        <dbReference type="Rhea" id="RHEA:27642"/>
        <dbReference type="ChEBI" id="CHEBI:16335"/>
        <dbReference type="ChEBI" id="CHEBI:16708"/>
        <dbReference type="ChEBI" id="CHEBI:43474"/>
        <dbReference type="ChEBI" id="CHEBI:57720"/>
        <dbReference type="EC" id="2.4.2.1"/>
    </reaction>
</comment>
<keyword evidence="2 3" id="KW-0808">Transferase</keyword>
<dbReference type="Pfam" id="PF06865">
    <property type="entry name" value="Ppnp"/>
    <property type="match status" value="1"/>
</dbReference>
<dbReference type="GO" id="GO:0009032">
    <property type="term" value="F:thymidine phosphorylase activity"/>
    <property type="evidence" value="ECO:0007669"/>
    <property type="project" value="RHEA"/>
</dbReference>
<comment type="catalytic activity">
    <reaction evidence="3">
        <text>xanthosine + phosphate = alpha-D-ribose 1-phosphate + xanthine</text>
        <dbReference type="Rhea" id="RHEA:27638"/>
        <dbReference type="ChEBI" id="CHEBI:17712"/>
        <dbReference type="ChEBI" id="CHEBI:18107"/>
        <dbReference type="ChEBI" id="CHEBI:43474"/>
        <dbReference type="ChEBI" id="CHEBI:57720"/>
        <dbReference type="EC" id="2.4.2.1"/>
    </reaction>
</comment>
<dbReference type="RefSeq" id="WP_120748519.1">
    <property type="nucleotide sequence ID" value="NZ_RBAH01000012.1"/>
</dbReference>
<evidence type="ECO:0000256" key="2">
    <source>
        <dbReference type="ARBA" id="ARBA00022679"/>
    </source>
</evidence>
<reference evidence="4 5" key="1">
    <citation type="journal article" date="2007" name="Int. J. Syst. Evol. Microbiol.">
        <title>Paenibacillus ginsengarvi sp. nov., isolated from soil from ginseng cultivation.</title>
        <authorList>
            <person name="Yoon M.H."/>
            <person name="Ten L.N."/>
            <person name="Im W.T."/>
        </authorList>
    </citation>
    <scope>NUCLEOTIDE SEQUENCE [LARGE SCALE GENOMIC DNA]</scope>
    <source>
        <strain evidence="4 5">KCTC 13059</strain>
    </source>
</reference>
<sequence>MSEFTNVSVAKKANVYFDGGVTSRTVVFADGSKKTLGLMLPGSYQFTTDTVEIMEITSGSLLALLPGETEWKPFEGGMQFEVPAHATFKMDVKSVTDYICSFLPVS</sequence>
<dbReference type="PANTHER" id="PTHR36540">
    <property type="entry name" value="PYRIMIDINE/PURINE NUCLEOSIDE PHOSPHORYLASE"/>
    <property type="match status" value="1"/>
</dbReference>
<comment type="catalytic activity">
    <reaction evidence="3">
        <text>uridine + phosphate = alpha-D-ribose 1-phosphate + uracil</text>
        <dbReference type="Rhea" id="RHEA:24388"/>
        <dbReference type="ChEBI" id="CHEBI:16704"/>
        <dbReference type="ChEBI" id="CHEBI:17568"/>
        <dbReference type="ChEBI" id="CHEBI:43474"/>
        <dbReference type="ChEBI" id="CHEBI:57720"/>
        <dbReference type="EC" id="2.4.2.2"/>
    </reaction>
</comment>
<dbReference type="Gene3D" id="2.60.120.10">
    <property type="entry name" value="Jelly Rolls"/>
    <property type="match status" value="1"/>
</dbReference>
<dbReference type="GO" id="GO:0004850">
    <property type="term" value="F:uridine phosphorylase activity"/>
    <property type="evidence" value="ECO:0007669"/>
    <property type="project" value="RHEA"/>
</dbReference>
<evidence type="ECO:0000313" key="4">
    <source>
        <dbReference type="EMBL" id="RKN82136.1"/>
    </source>
</evidence>
<evidence type="ECO:0000256" key="1">
    <source>
        <dbReference type="ARBA" id="ARBA00022676"/>
    </source>
</evidence>
<dbReference type="FunFam" id="2.60.120.10:FF:000016">
    <property type="entry name" value="Pyrimidine/purine nucleoside phosphorylase"/>
    <property type="match status" value="1"/>
</dbReference>
<comment type="catalytic activity">
    <reaction evidence="3">
        <text>a purine D-ribonucleoside + phosphate = a purine nucleobase + alpha-D-ribose 1-phosphate</text>
        <dbReference type="Rhea" id="RHEA:19805"/>
        <dbReference type="ChEBI" id="CHEBI:26386"/>
        <dbReference type="ChEBI" id="CHEBI:43474"/>
        <dbReference type="ChEBI" id="CHEBI:57720"/>
        <dbReference type="ChEBI" id="CHEBI:142355"/>
        <dbReference type="EC" id="2.4.2.1"/>
    </reaction>
</comment>
<dbReference type="HAMAP" id="MF_01537">
    <property type="entry name" value="Nucleos_phosphorylase_PpnP"/>
    <property type="match status" value="1"/>
</dbReference>
<dbReference type="InterPro" id="IPR014710">
    <property type="entry name" value="RmlC-like_jellyroll"/>
</dbReference>
<dbReference type="Proteomes" id="UP000282311">
    <property type="component" value="Unassembled WGS sequence"/>
</dbReference>
<proteinExistence type="inferred from homology"/>
<comment type="function">
    <text evidence="3">Catalyzes the phosphorolysis of diverse nucleosides, yielding D-ribose 1-phosphate and the respective free bases. Can use uridine, adenosine, guanosine, cytidine, thymidine, inosine and xanthosine as substrates. Also catalyzes the reverse reactions.</text>
</comment>
<comment type="catalytic activity">
    <reaction evidence="3">
        <text>cytidine + phosphate = cytosine + alpha-D-ribose 1-phosphate</text>
        <dbReference type="Rhea" id="RHEA:52540"/>
        <dbReference type="ChEBI" id="CHEBI:16040"/>
        <dbReference type="ChEBI" id="CHEBI:17562"/>
        <dbReference type="ChEBI" id="CHEBI:43474"/>
        <dbReference type="ChEBI" id="CHEBI:57720"/>
        <dbReference type="EC" id="2.4.2.2"/>
    </reaction>
</comment>
<dbReference type="EC" id="2.4.2.1" evidence="3"/>